<organism evidence="1 2">
    <name type="scientific">Camellia lanceoleosa</name>
    <dbReference type="NCBI Taxonomy" id="1840588"/>
    <lineage>
        <taxon>Eukaryota</taxon>
        <taxon>Viridiplantae</taxon>
        <taxon>Streptophyta</taxon>
        <taxon>Embryophyta</taxon>
        <taxon>Tracheophyta</taxon>
        <taxon>Spermatophyta</taxon>
        <taxon>Magnoliopsida</taxon>
        <taxon>eudicotyledons</taxon>
        <taxon>Gunneridae</taxon>
        <taxon>Pentapetalae</taxon>
        <taxon>asterids</taxon>
        <taxon>Ericales</taxon>
        <taxon>Theaceae</taxon>
        <taxon>Camellia</taxon>
    </lineage>
</organism>
<comment type="caution">
    <text evidence="1">The sequence shown here is derived from an EMBL/GenBank/DDBJ whole genome shotgun (WGS) entry which is preliminary data.</text>
</comment>
<dbReference type="EMBL" id="CM045771">
    <property type="protein sequence ID" value="KAI7988950.1"/>
    <property type="molecule type" value="Genomic_DNA"/>
</dbReference>
<protein>
    <submittedName>
        <fullName evidence="1">Uncharacterized protein</fullName>
    </submittedName>
</protein>
<accession>A0ACC0FJR0</accession>
<dbReference type="Proteomes" id="UP001060215">
    <property type="component" value="Chromosome 14"/>
</dbReference>
<name>A0ACC0FJR0_9ERIC</name>
<proteinExistence type="predicted"/>
<keyword evidence="2" id="KW-1185">Reference proteome</keyword>
<sequence length="122" mass="13872">MTSVKLHKSTHKTSPWENQDNNFGQKITGMATRVLKTFTESSHEDWNTTGRKQECHGSVCTLRPAAGYEIKKKEKKDKIEVIGAPKETEKYLMKKKKKKSKDDSSDNSSSSDSEDDGYNKKK</sequence>
<gene>
    <name evidence="1" type="ORF">LOK49_LG13G01036</name>
</gene>
<evidence type="ECO:0000313" key="2">
    <source>
        <dbReference type="Proteomes" id="UP001060215"/>
    </source>
</evidence>
<reference evidence="1 2" key="1">
    <citation type="journal article" date="2022" name="Plant J.">
        <title>Chromosome-level genome of Camellia lanceoleosa provides a valuable resource for understanding genome evolution and self-incompatibility.</title>
        <authorList>
            <person name="Gong W."/>
            <person name="Xiao S."/>
            <person name="Wang L."/>
            <person name="Liao Z."/>
            <person name="Chang Y."/>
            <person name="Mo W."/>
            <person name="Hu G."/>
            <person name="Li W."/>
            <person name="Zhao G."/>
            <person name="Zhu H."/>
            <person name="Hu X."/>
            <person name="Ji K."/>
            <person name="Xiang X."/>
            <person name="Song Q."/>
            <person name="Yuan D."/>
            <person name="Jin S."/>
            <person name="Zhang L."/>
        </authorList>
    </citation>
    <scope>NUCLEOTIDE SEQUENCE [LARGE SCALE GENOMIC DNA]</scope>
    <source>
        <strain evidence="1">SQ_2022a</strain>
    </source>
</reference>
<evidence type="ECO:0000313" key="1">
    <source>
        <dbReference type="EMBL" id="KAI7988950.1"/>
    </source>
</evidence>